<dbReference type="InterPro" id="IPR023198">
    <property type="entry name" value="PGP-like_dom2"/>
</dbReference>
<dbReference type="Gene3D" id="1.10.150.240">
    <property type="entry name" value="Putative phosphatase, domain 2"/>
    <property type="match status" value="1"/>
</dbReference>
<dbReference type="SFLD" id="SFLDG01135">
    <property type="entry name" value="C1.5.6:_HAD__Beta-PGM__Phospha"/>
    <property type="match status" value="1"/>
</dbReference>
<dbReference type="PANTHER" id="PTHR18901">
    <property type="entry name" value="2-DEOXYGLUCOSE-6-PHOSPHATE PHOSPHATASE 2"/>
    <property type="match status" value="1"/>
</dbReference>
<proteinExistence type="predicted"/>
<dbReference type="InterPro" id="IPR006439">
    <property type="entry name" value="HAD-SF_hydro_IA"/>
</dbReference>
<dbReference type="NCBIfam" id="TIGR01509">
    <property type="entry name" value="HAD-SF-IA-v3"/>
    <property type="match status" value="1"/>
</dbReference>
<accession>A0A7N0TYW1</accession>
<organism evidence="1 2">
    <name type="scientific">Kalanchoe fedtschenkoi</name>
    <name type="common">Lavender scallops</name>
    <name type="synonym">South American air plant</name>
    <dbReference type="NCBI Taxonomy" id="63787"/>
    <lineage>
        <taxon>Eukaryota</taxon>
        <taxon>Viridiplantae</taxon>
        <taxon>Streptophyta</taxon>
        <taxon>Embryophyta</taxon>
        <taxon>Tracheophyta</taxon>
        <taxon>Spermatophyta</taxon>
        <taxon>Magnoliopsida</taxon>
        <taxon>eudicotyledons</taxon>
        <taxon>Gunneridae</taxon>
        <taxon>Pentapetalae</taxon>
        <taxon>Saxifragales</taxon>
        <taxon>Crassulaceae</taxon>
        <taxon>Kalanchoe</taxon>
    </lineage>
</organism>
<dbReference type="GO" id="GO:0043136">
    <property type="term" value="F:sn-glycerol 3-phosphatase activity"/>
    <property type="evidence" value="ECO:0007669"/>
    <property type="project" value="TreeGrafter"/>
</dbReference>
<protein>
    <recommendedName>
        <fullName evidence="3">Riboflavin kinase</fullName>
    </recommendedName>
</protein>
<dbReference type="Gramene" id="Kaladp0048s0580.1.v1.1">
    <property type="protein sequence ID" value="Kaladp0048s0580.1.v1.1"/>
    <property type="gene ID" value="Kaladp0048s0580.v1.1"/>
</dbReference>
<dbReference type="Gene3D" id="3.40.50.1000">
    <property type="entry name" value="HAD superfamily/HAD-like"/>
    <property type="match status" value="1"/>
</dbReference>
<dbReference type="AlphaFoldDB" id="A0A7N0TYW1"/>
<dbReference type="SFLD" id="SFLDS00003">
    <property type="entry name" value="Haloacid_Dehalogenase"/>
    <property type="match status" value="1"/>
</dbReference>
<evidence type="ECO:0000313" key="1">
    <source>
        <dbReference type="EnsemblPlants" id="Kaladp0048s0580.1.v1.1"/>
    </source>
</evidence>
<dbReference type="FunFam" id="3.40.50.1000:FF:000119">
    <property type="entry name" value="Bifunctional riboflavin kinase/FMN phosphatase"/>
    <property type="match status" value="1"/>
</dbReference>
<evidence type="ECO:0008006" key="3">
    <source>
        <dbReference type="Google" id="ProtNLM"/>
    </source>
</evidence>
<dbReference type="PANTHER" id="PTHR18901:SF44">
    <property type="entry name" value="OS01G0757900 PROTEIN"/>
    <property type="match status" value="1"/>
</dbReference>
<dbReference type="SUPFAM" id="SSF56784">
    <property type="entry name" value="HAD-like"/>
    <property type="match status" value="1"/>
</dbReference>
<dbReference type="GO" id="GO:0006114">
    <property type="term" value="P:glycerol biosynthetic process"/>
    <property type="evidence" value="ECO:0007669"/>
    <property type="project" value="TreeGrafter"/>
</dbReference>
<dbReference type="SFLD" id="SFLDG01129">
    <property type="entry name" value="C1.5:_HAD__Beta-PGM__Phosphata"/>
    <property type="match status" value="1"/>
</dbReference>
<dbReference type="InterPro" id="IPR023214">
    <property type="entry name" value="HAD_sf"/>
</dbReference>
<evidence type="ECO:0000313" key="2">
    <source>
        <dbReference type="Proteomes" id="UP000594263"/>
    </source>
</evidence>
<dbReference type="PRINTS" id="PR00413">
    <property type="entry name" value="HADHALOGNASE"/>
</dbReference>
<dbReference type="EnsemblPlants" id="Kaladp0048s0580.1.v1.1">
    <property type="protein sequence ID" value="Kaladp0048s0580.1.v1.1"/>
    <property type="gene ID" value="Kaladp0048s0580.v1.1"/>
</dbReference>
<sequence>MNASATSSPSDLQKKVSAVIFDLDGTLLDSENVTKNAMKEFLARYGKVLEDGEDRCVGMTQSESARCTVEYYGLPMTPVQYTEQLITLCKLGWANPKVLPGVDRLHRHLQKHGVPFALASNSVSANIEAKISHLPGWKDRFAIILGSDEVKSGKPSPDIFQEAAKRMGVSDPACCLVIEDSGVGVQAARAAAMNVVAVPSRSEAHRVTAADTILHSLLEFQPELWGLPPFEDWIDNALPIEHVDLHGIFDNSVFQEESGGGSSGLIDQIYGSYLGWIRVNEHEPLKVIADIREDPSCPKTRVIKVIPLGGSSDSGGFRSTQKVQLTLTGYLRRENKKEITGCDTTITEEEKMRATAALDLPIFATASHSNQCEGL</sequence>
<dbReference type="InterPro" id="IPR036412">
    <property type="entry name" value="HAD-like_sf"/>
</dbReference>
<dbReference type="Pfam" id="PF00702">
    <property type="entry name" value="Hydrolase"/>
    <property type="match status" value="1"/>
</dbReference>
<dbReference type="Proteomes" id="UP000594263">
    <property type="component" value="Unplaced"/>
</dbReference>
<name>A0A7N0TYW1_KALFE</name>
<reference evidence="1" key="1">
    <citation type="submission" date="2021-01" db="UniProtKB">
        <authorList>
            <consortium name="EnsemblPlants"/>
        </authorList>
    </citation>
    <scope>IDENTIFICATION</scope>
</reference>
<keyword evidence="2" id="KW-1185">Reference proteome</keyword>